<evidence type="ECO:0000313" key="2">
    <source>
        <dbReference type="Proteomes" id="UP000301870"/>
    </source>
</evidence>
<proteinExistence type="predicted"/>
<reference evidence="3" key="1">
    <citation type="submission" date="2025-08" db="UniProtKB">
        <authorList>
            <consortium name="RefSeq"/>
        </authorList>
    </citation>
    <scope>IDENTIFICATION</scope>
    <source>
        <strain evidence="3">Ishihara</strain>
        <tissue evidence="3">Whole body</tissue>
    </source>
</reference>
<keyword evidence="2" id="KW-1185">Reference proteome</keyword>
<dbReference type="KEGG" id="sliu:111348717"/>
<organism evidence="2 3">
    <name type="scientific">Spodoptera litura</name>
    <name type="common">Asian cotton leafworm</name>
    <dbReference type="NCBI Taxonomy" id="69820"/>
    <lineage>
        <taxon>Eukaryota</taxon>
        <taxon>Metazoa</taxon>
        <taxon>Ecdysozoa</taxon>
        <taxon>Arthropoda</taxon>
        <taxon>Hexapoda</taxon>
        <taxon>Insecta</taxon>
        <taxon>Pterygota</taxon>
        <taxon>Neoptera</taxon>
        <taxon>Endopterygota</taxon>
        <taxon>Lepidoptera</taxon>
        <taxon>Glossata</taxon>
        <taxon>Ditrysia</taxon>
        <taxon>Noctuoidea</taxon>
        <taxon>Noctuidae</taxon>
        <taxon>Amphipyrinae</taxon>
        <taxon>Spodoptera</taxon>
    </lineage>
</organism>
<keyword evidence="1" id="KW-0732">Signal</keyword>
<feature type="chain" id="PRO_5039940904" evidence="1">
    <location>
        <begin position="25"/>
        <end position="387"/>
    </location>
</feature>
<dbReference type="RefSeq" id="XP_022815279.1">
    <property type="nucleotide sequence ID" value="XM_022959511.1"/>
</dbReference>
<feature type="signal peptide" evidence="1">
    <location>
        <begin position="1"/>
        <end position="24"/>
    </location>
</feature>
<protein>
    <submittedName>
        <fullName evidence="3">Uncharacterized protein LOC111348717</fullName>
    </submittedName>
</protein>
<dbReference type="AlphaFoldDB" id="A0A9J7IIE5"/>
<dbReference type="OrthoDB" id="7448016at2759"/>
<name>A0A9J7IIE5_SPOLT</name>
<gene>
    <name evidence="3" type="primary">LOC111348717</name>
</gene>
<evidence type="ECO:0000256" key="1">
    <source>
        <dbReference type="SAM" id="SignalP"/>
    </source>
</evidence>
<accession>A0A9J7IIE5</accession>
<dbReference type="CDD" id="cd00117">
    <property type="entry name" value="TFP"/>
    <property type="match status" value="1"/>
</dbReference>
<dbReference type="Proteomes" id="UP000301870">
    <property type="component" value="Chromosome 8"/>
</dbReference>
<dbReference type="GeneID" id="111348717"/>
<sequence>MANKKFLLSRIVLYAVALLSLCAAAENRRCYWCGPLAEQVHRSQRALPCSGGQMQVTVCDPGYQYCAVVATSPPYKESRYCVKLYQDECYALYCNSTKTWRMTCPCRGDLCNGPNTERELEAFAGLAKIVSKTHNTRLRRALVTTGRFISLNPRRNRIDNATAEAVVEIERDINATNVNIDLDNESHDDNVANNVTEAKSKEQVVETTQVSAELQNSEASNNPSEMMIEPTNVNTQMNDSVIQVDIPSENMETSNLKTEIILLNNETDKDVAKPNENIPEVQTTLEVTTQTTVETKVMTETKAMTEPTPEVVKTAPTEAKFNNLKPSEQLPTAEAFQFTDAPTTKTTERVMLTSTTQTTMPPKNNTATRFDAHILTLAVGVILNYNL</sequence>
<evidence type="ECO:0000313" key="3">
    <source>
        <dbReference type="RefSeq" id="XP_022815279.1"/>
    </source>
</evidence>